<keyword evidence="1" id="KW-0812">Transmembrane</keyword>
<sequence length="218" mass="24546">MKLVHTSITSSHTNVTFFDETNRIFSCFSPILSVRSTCIAHHAITARETDRVREIARQSGKQGGLLYEELLKEGLLGGVKSQSLNRRECFVQVLKLFLRLRFCLPRVSSFRRRSPQLSFVRIIVSYLVQVLWPHATDGPVHPPHFDPAFGEIIQHLPHVHSLLFLLIIGFGLNRLICTCISGVGTIHTCICTSFHCISRICTILRCICTRCSGQASCI</sequence>
<organism evidence="2">
    <name type="scientific">Cacopsylla melanoneura</name>
    <dbReference type="NCBI Taxonomy" id="428564"/>
    <lineage>
        <taxon>Eukaryota</taxon>
        <taxon>Metazoa</taxon>
        <taxon>Ecdysozoa</taxon>
        <taxon>Arthropoda</taxon>
        <taxon>Hexapoda</taxon>
        <taxon>Insecta</taxon>
        <taxon>Pterygota</taxon>
        <taxon>Neoptera</taxon>
        <taxon>Paraneoptera</taxon>
        <taxon>Hemiptera</taxon>
        <taxon>Sternorrhyncha</taxon>
        <taxon>Psylloidea</taxon>
        <taxon>Psyllidae</taxon>
        <taxon>Psyllinae</taxon>
        <taxon>Cacopsylla</taxon>
    </lineage>
</organism>
<dbReference type="AlphaFoldDB" id="A0A8D8LRL4"/>
<name>A0A8D8LRL4_9HEMI</name>
<proteinExistence type="predicted"/>
<evidence type="ECO:0000313" key="2">
    <source>
        <dbReference type="EMBL" id="CAG6613856.1"/>
    </source>
</evidence>
<evidence type="ECO:0000256" key="1">
    <source>
        <dbReference type="SAM" id="Phobius"/>
    </source>
</evidence>
<reference evidence="2" key="1">
    <citation type="submission" date="2021-05" db="EMBL/GenBank/DDBJ databases">
        <authorList>
            <person name="Alioto T."/>
            <person name="Alioto T."/>
            <person name="Gomez Garrido J."/>
        </authorList>
    </citation>
    <scope>NUCLEOTIDE SEQUENCE</scope>
</reference>
<dbReference type="EMBL" id="HBUF01028812">
    <property type="protein sequence ID" value="CAG6613856.1"/>
    <property type="molecule type" value="Transcribed_RNA"/>
</dbReference>
<protein>
    <submittedName>
        <fullName evidence="2">Uncharacterized protein</fullName>
    </submittedName>
</protein>
<keyword evidence="1" id="KW-1133">Transmembrane helix</keyword>
<accession>A0A8D8LRL4</accession>
<feature type="transmembrane region" description="Helical" evidence="1">
    <location>
        <begin position="118"/>
        <end position="135"/>
    </location>
</feature>
<keyword evidence="1" id="KW-0472">Membrane</keyword>